<dbReference type="Pfam" id="PF09481">
    <property type="entry name" value="CRISPR_Cse1"/>
    <property type="match status" value="1"/>
</dbReference>
<dbReference type="EMBL" id="BJXL01000003">
    <property type="protein sequence ID" value="GEM82093.1"/>
    <property type="molecule type" value="Genomic_DNA"/>
</dbReference>
<accession>A0A511QXI4</accession>
<sequence>MEEYSFNLVEKPWIPVRVEGKLELLSLEQTLLRAREIERLEDGSPLVLVALHRLLLAVLHRALEGPHSAEQNAEWIRRGFPQERIRSYLERFRSRFDLFDPERPFYQIAEYENKAKSIAQLAAELSSGTNKLLFDHTQEDAPPALSAAEAARLLVARQMLAIPEGAGYSPSPVGGTALVLPTGDNLLETLCFNLVPYAPDQDDRPVWELERPRPDPEQVILGLTHRYTWTSRLIRLVPETLDGETVVRFLHYGPACKLLEGAVFNPDPMLAYRITDEKLGTRRAVSFRKNRALWRDFTALLPKDSPLSPQVVRVAEQVLDLIGRTAALPTLVLGATNDKAKFEFWRGELHLLPEAVGADRWEEVYSSLEDALRQAEELGEALRKAAWVLARRLLSHGGRDPDPADVRRCVDSFPTYAAYWSSLDSAFPKLLERLTVNYRWAEVERFWKEQLLEASRRAWDLTVAAAGDNAFALRAIYSAQGLLFEAQKALLKESA</sequence>
<dbReference type="Proteomes" id="UP000321197">
    <property type="component" value="Unassembled WGS sequence"/>
</dbReference>
<dbReference type="NCBIfam" id="TIGR02547">
    <property type="entry name" value="casA_cse1"/>
    <property type="match status" value="1"/>
</dbReference>
<name>A0A511QXI4_9DEIN</name>
<comment type="caution">
    <text evidence="2">The sequence shown here is derived from an EMBL/GenBank/DDBJ whole genome shotgun (WGS) entry which is preliminary data.</text>
</comment>
<proteinExistence type="predicted"/>
<dbReference type="Gene3D" id="1.10.132.100">
    <property type="match status" value="1"/>
</dbReference>
<dbReference type="OrthoDB" id="3187690at2"/>
<evidence type="ECO:0000256" key="1">
    <source>
        <dbReference type="SAM" id="Coils"/>
    </source>
</evidence>
<protein>
    <submittedName>
        <fullName evidence="2">CRISPR-associated protein CasA/Cse1</fullName>
    </submittedName>
</protein>
<gene>
    <name evidence="2" type="primary">cse1</name>
    <name evidence="2" type="ORF">MHY01S_02590</name>
</gene>
<organism evidence="2 3">
    <name type="scientific">Meiothermus hypogaeus NBRC 106114</name>
    <dbReference type="NCBI Taxonomy" id="1227553"/>
    <lineage>
        <taxon>Bacteria</taxon>
        <taxon>Thermotogati</taxon>
        <taxon>Deinococcota</taxon>
        <taxon>Deinococci</taxon>
        <taxon>Thermales</taxon>
        <taxon>Thermaceae</taxon>
        <taxon>Meiothermus</taxon>
    </lineage>
</organism>
<dbReference type="InterPro" id="IPR013381">
    <property type="entry name" value="CRISPR-assoc_prot_Cse1"/>
</dbReference>
<reference evidence="2 3" key="1">
    <citation type="submission" date="2019-07" db="EMBL/GenBank/DDBJ databases">
        <title>Whole genome shotgun sequence of Meiothermus hypogaeus NBRC 106114.</title>
        <authorList>
            <person name="Hosoyama A."/>
            <person name="Uohara A."/>
            <person name="Ohji S."/>
            <person name="Ichikawa N."/>
        </authorList>
    </citation>
    <scope>NUCLEOTIDE SEQUENCE [LARGE SCALE GENOMIC DNA]</scope>
    <source>
        <strain evidence="2 3">NBRC 106114</strain>
    </source>
</reference>
<keyword evidence="1" id="KW-0175">Coiled coil</keyword>
<dbReference type="RefSeq" id="WP_119342301.1">
    <property type="nucleotide sequence ID" value="NZ_BJXL01000003.1"/>
</dbReference>
<feature type="coiled-coil region" evidence="1">
    <location>
        <begin position="358"/>
        <end position="385"/>
    </location>
</feature>
<evidence type="ECO:0000313" key="3">
    <source>
        <dbReference type="Proteomes" id="UP000321197"/>
    </source>
</evidence>
<dbReference type="AlphaFoldDB" id="A0A511QXI4"/>
<dbReference type="CDD" id="cd09729">
    <property type="entry name" value="Cse1_I-E"/>
    <property type="match status" value="1"/>
</dbReference>
<evidence type="ECO:0000313" key="2">
    <source>
        <dbReference type="EMBL" id="GEM82093.1"/>
    </source>
</evidence>